<comment type="caution">
    <text evidence="1">The sequence shown here is derived from an EMBL/GenBank/DDBJ whole genome shotgun (WGS) entry which is preliminary data.</text>
</comment>
<keyword evidence="2" id="KW-1185">Reference proteome</keyword>
<evidence type="ECO:0000313" key="2">
    <source>
        <dbReference type="Proteomes" id="UP000324222"/>
    </source>
</evidence>
<protein>
    <submittedName>
        <fullName evidence="1">Uncharacterized protein</fullName>
    </submittedName>
</protein>
<evidence type="ECO:0000313" key="1">
    <source>
        <dbReference type="EMBL" id="MPD03299.1"/>
    </source>
</evidence>
<dbReference type="EMBL" id="VSRR010135565">
    <property type="protein sequence ID" value="MPD03299.1"/>
    <property type="molecule type" value="Genomic_DNA"/>
</dbReference>
<accession>A0A5B7KE40</accession>
<gene>
    <name evidence="1" type="ORF">E2C01_098929</name>
</gene>
<dbReference type="AlphaFoldDB" id="A0A5B7KE40"/>
<proteinExistence type="predicted"/>
<sequence length="59" mass="6955">MKQKLKGTQGKEKQAVSDRLTTFCITARRNNLENPALWPLKTFMERAKDFRMRGLRQSE</sequence>
<organism evidence="1 2">
    <name type="scientific">Portunus trituberculatus</name>
    <name type="common">Swimming crab</name>
    <name type="synonym">Neptunus trituberculatus</name>
    <dbReference type="NCBI Taxonomy" id="210409"/>
    <lineage>
        <taxon>Eukaryota</taxon>
        <taxon>Metazoa</taxon>
        <taxon>Ecdysozoa</taxon>
        <taxon>Arthropoda</taxon>
        <taxon>Crustacea</taxon>
        <taxon>Multicrustacea</taxon>
        <taxon>Malacostraca</taxon>
        <taxon>Eumalacostraca</taxon>
        <taxon>Eucarida</taxon>
        <taxon>Decapoda</taxon>
        <taxon>Pleocyemata</taxon>
        <taxon>Brachyura</taxon>
        <taxon>Eubrachyura</taxon>
        <taxon>Portunoidea</taxon>
        <taxon>Portunidae</taxon>
        <taxon>Portuninae</taxon>
        <taxon>Portunus</taxon>
    </lineage>
</organism>
<reference evidence="1 2" key="1">
    <citation type="submission" date="2019-05" db="EMBL/GenBank/DDBJ databases">
        <title>Another draft genome of Portunus trituberculatus and its Hox gene families provides insights of decapod evolution.</title>
        <authorList>
            <person name="Jeong J.-H."/>
            <person name="Song I."/>
            <person name="Kim S."/>
            <person name="Choi T."/>
            <person name="Kim D."/>
            <person name="Ryu S."/>
            <person name="Kim W."/>
        </authorList>
    </citation>
    <scope>NUCLEOTIDE SEQUENCE [LARGE SCALE GENOMIC DNA]</scope>
    <source>
        <tissue evidence="1">Muscle</tissue>
    </source>
</reference>
<name>A0A5B7KE40_PORTR</name>
<dbReference type="Proteomes" id="UP000324222">
    <property type="component" value="Unassembled WGS sequence"/>
</dbReference>